<evidence type="ECO:0000313" key="6">
    <source>
        <dbReference type="Proteomes" id="UP001447188"/>
    </source>
</evidence>
<feature type="region of interest" description="Disordered" evidence="3">
    <location>
        <begin position="342"/>
        <end position="552"/>
    </location>
</feature>
<evidence type="ECO:0000256" key="2">
    <source>
        <dbReference type="ARBA" id="ARBA00023242"/>
    </source>
</evidence>
<name>A0ABR3GM98_9PEZI</name>
<keyword evidence="6" id="KW-1185">Reference proteome</keyword>
<feature type="compositionally biased region" description="Polar residues" evidence="3">
    <location>
        <begin position="503"/>
        <end position="523"/>
    </location>
</feature>
<feature type="region of interest" description="Disordered" evidence="3">
    <location>
        <begin position="1"/>
        <end position="63"/>
    </location>
</feature>
<feature type="compositionally biased region" description="Acidic residues" evidence="3">
    <location>
        <begin position="449"/>
        <end position="459"/>
    </location>
</feature>
<dbReference type="InterPro" id="IPR028942">
    <property type="entry name" value="WHIM1_dom"/>
</dbReference>
<feature type="compositionally biased region" description="Low complexity" evidence="3">
    <location>
        <begin position="1"/>
        <end position="15"/>
    </location>
</feature>
<proteinExistence type="predicted"/>
<dbReference type="PANTHER" id="PTHR42107:SF1">
    <property type="entry name" value="WHIM1 DOMAIN-CONTAINING PROTEIN"/>
    <property type="match status" value="1"/>
</dbReference>
<dbReference type="Proteomes" id="UP001447188">
    <property type="component" value="Unassembled WGS sequence"/>
</dbReference>
<organism evidence="5 6">
    <name type="scientific">Discina gigas</name>
    <dbReference type="NCBI Taxonomy" id="1032678"/>
    <lineage>
        <taxon>Eukaryota</taxon>
        <taxon>Fungi</taxon>
        <taxon>Dikarya</taxon>
        <taxon>Ascomycota</taxon>
        <taxon>Pezizomycotina</taxon>
        <taxon>Pezizomycetes</taxon>
        <taxon>Pezizales</taxon>
        <taxon>Discinaceae</taxon>
        <taxon>Discina</taxon>
    </lineage>
</organism>
<dbReference type="Pfam" id="PF15612">
    <property type="entry name" value="WHIM1"/>
    <property type="match status" value="1"/>
</dbReference>
<feature type="compositionally biased region" description="Basic and acidic residues" evidence="3">
    <location>
        <begin position="346"/>
        <end position="361"/>
    </location>
</feature>
<feature type="compositionally biased region" description="Low complexity" evidence="3">
    <location>
        <begin position="23"/>
        <end position="40"/>
    </location>
</feature>
<reference evidence="5 6" key="1">
    <citation type="submission" date="2024-02" db="EMBL/GenBank/DDBJ databases">
        <title>Discinaceae phylogenomics.</title>
        <authorList>
            <person name="Dirks A.C."/>
            <person name="James T.Y."/>
        </authorList>
    </citation>
    <scope>NUCLEOTIDE SEQUENCE [LARGE SCALE GENOMIC DNA]</scope>
    <source>
        <strain evidence="5 6">ACD0624</strain>
    </source>
</reference>
<evidence type="ECO:0000256" key="3">
    <source>
        <dbReference type="SAM" id="MobiDB-lite"/>
    </source>
</evidence>
<evidence type="ECO:0000259" key="4">
    <source>
        <dbReference type="Pfam" id="PF15612"/>
    </source>
</evidence>
<dbReference type="PANTHER" id="PTHR42107">
    <property type="entry name" value="YALI0D24453P"/>
    <property type="match status" value="1"/>
</dbReference>
<comment type="subcellular location">
    <subcellularLocation>
        <location evidence="1">Nucleus</location>
    </subcellularLocation>
</comment>
<evidence type="ECO:0000256" key="1">
    <source>
        <dbReference type="ARBA" id="ARBA00004123"/>
    </source>
</evidence>
<feature type="domain" description="WHIM1" evidence="4">
    <location>
        <begin position="148"/>
        <end position="192"/>
    </location>
</feature>
<sequence>MSLSDSDSPLSSVPDSGDEHETFTSSHVVVVKSSTATTTKSKQRKSSTPPRKPRRKEPPHVATLSDASELAFIVMFRSRFADAFKSVPNLGCQDIERGVVDSTPSEQVEVLLCRLVSLVLNRKKPVERGHHQRPLEEAVHAHVTQWPRSWDGKNPFSGGRHFSALDAPERLSVLKALINWSLTSSEAIRAIIAESYKGSRHEDDLNIPISVQPWGRDGDKRRYWLIEGRGEHQHCDLYDTPFRLYRESNPALKTVSWISIAGTIDEIRAVATELEEEDGSKHALALKEKIVAAIPRFEDGETRRKKREYRQSRKAFFKQPNGTSLYEGRTRGKRIKYTFSSEDEDNVKNASEDEGRSEGRSKRSARSLRSTPQPDAPRFTASGRQIRKPATGVYGELKINGSNGTGTGEATPYAGSENGNAVGGGLSTEDGPTYRADGAEDWKSGSYSGDDDDEDDDEGGWASPPEVEEGAPKKSLRIILRVNKSRLPESPAKENGVHDLGQSPHTNGTAAHTGSEKNTTNGNGLHKVEQRTEIDILPDAPAVVQPTTNGKG</sequence>
<gene>
    <name evidence="5" type="ORF">Q9L58_003965</name>
</gene>
<comment type="caution">
    <text evidence="5">The sequence shown here is derived from an EMBL/GenBank/DDBJ whole genome shotgun (WGS) entry which is preliminary data.</text>
</comment>
<evidence type="ECO:0000313" key="5">
    <source>
        <dbReference type="EMBL" id="KAL0636983.1"/>
    </source>
</evidence>
<dbReference type="EMBL" id="JBBBZM010000040">
    <property type="protein sequence ID" value="KAL0636983.1"/>
    <property type="molecule type" value="Genomic_DNA"/>
</dbReference>
<protein>
    <recommendedName>
        <fullName evidence="4">WHIM1 domain-containing protein</fullName>
    </recommendedName>
</protein>
<keyword evidence="2" id="KW-0539">Nucleus</keyword>
<feature type="compositionally biased region" description="Basic residues" evidence="3">
    <location>
        <begin position="41"/>
        <end position="57"/>
    </location>
</feature>
<accession>A0ABR3GM98</accession>